<comment type="caution">
    <text evidence="3">The sequence shown here is derived from an EMBL/GenBank/DDBJ whole genome shotgun (WGS) entry which is preliminary data.</text>
</comment>
<dbReference type="RefSeq" id="WP_052831635.1">
    <property type="nucleotide sequence ID" value="NZ_BJYZ01000027.1"/>
</dbReference>
<dbReference type="OrthoDB" id="932587at2"/>
<gene>
    <name evidence="3" type="ORF">SAE02_55340</name>
</gene>
<accession>A0A512DY69</accession>
<name>A0A512DY69_9PROT</name>
<dbReference type="Pfam" id="PF04754">
    <property type="entry name" value="Transposase_31"/>
    <property type="match status" value="1"/>
</dbReference>
<dbReference type="GO" id="GO:0071973">
    <property type="term" value="P:bacterial-type flagellum-dependent cell motility"/>
    <property type="evidence" value="ECO:0007669"/>
    <property type="project" value="InterPro"/>
</dbReference>
<dbReference type="InterPro" id="IPR051699">
    <property type="entry name" value="Rpn/YhgA-like_nuclease"/>
</dbReference>
<dbReference type="AlphaFoldDB" id="A0A512DY69"/>
<evidence type="ECO:0000313" key="4">
    <source>
        <dbReference type="Proteomes" id="UP000321523"/>
    </source>
</evidence>
<dbReference type="PANTHER" id="PTHR34611:SF2">
    <property type="entry name" value="INACTIVE RECOMBINATION-PROMOTING NUCLEASE-LIKE PROTEIN RPNE-RELATED"/>
    <property type="match status" value="1"/>
</dbReference>
<feature type="domain" description="Transposase (putative) YhgA-like" evidence="1">
    <location>
        <begin position="7"/>
        <end position="199"/>
    </location>
</feature>
<keyword evidence="4" id="KW-1185">Reference proteome</keyword>
<dbReference type="GO" id="GO:0009288">
    <property type="term" value="C:bacterial-type flagellum"/>
    <property type="evidence" value="ECO:0007669"/>
    <property type="project" value="InterPro"/>
</dbReference>
<dbReference type="Proteomes" id="UP000321523">
    <property type="component" value="Unassembled WGS sequence"/>
</dbReference>
<protein>
    <submittedName>
        <fullName evidence="3">Transposase</fullName>
    </submittedName>
</protein>
<dbReference type="GO" id="GO:0003774">
    <property type="term" value="F:cytoskeletal motor activity"/>
    <property type="evidence" value="ECO:0007669"/>
    <property type="project" value="InterPro"/>
</dbReference>
<evidence type="ECO:0000259" key="2">
    <source>
        <dbReference type="Pfam" id="PF14261"/>
    </source>
</evidence>
<reference evidence="3 4" key="1">
    <citation type="submission" date="2019-07" db="EMBL/GenBank/DDBJ databases">
        <title>Whole genome shotgun sequence of Skermanella aerolata NBRC 106429.</title>
        <authorList>
            <person name="Hosoyama A."/>
            <person name="Uohara A."/>
            <person name="Ohji S."/>
            <person name="Ichikawa N."/>
        </authorList>
    </citation>
    <scope>NUCLEOTIDE SEQUENCE [LARGE SCALE GENOMIC DNA]</scope>
    <source>
        <strain evidence="3 4">NBRC 106429</strain>
    </source>
</reference>
<evidence type="ECO:0000313" key="3">
    <source>
        <dbReference type="EMBL" id="GEO41386.1"/>
    </source>
</evidence>
<proteinExistence type="predicted"/>
<dbReference type="InterPro" id="IPR000563">
    <property type="entry name" value="Flag_FliH"/>
</dbReference>
<dbReference type="Pfam" id="PF14261">
    <property type="entry name" value="DUF4351"/>
    <property type="match status" value="1"/>
</dbReference>
<dbReference type="GO" id="GO:1990238">
    <property type="term" value="F:double-stranded DNA endonuclease activity"/>
    <property type="evidence" value="ECO:0007669"/>
    <property type="project" value="TreeGrafter"/>
</dbReference>
<sequence>MTTASASPHDQFFKELMTQPGVACAFLRERLPEAVTALFADTEPRLEAGSFVDPEFRSQHSDLLFSMDLTSGDPALIYILFEHKSYPDAMVAFQLLRYVIAIWYRYLTGGGGKPLPVIIPMVVYHGAEPWNVPLGFSALFDPTLFDPERALAGIVPDFRYFLSDLGSQADHELSRFALLRSGLMALKHATRDADLVSIEAIVTAEIWHDLFCGVVIKYIFRAFRQIDRDEAIRLLTTIKEKAGPAMVSNIAQEWIDEGKAMGLLQGIVEGMEQGVAQGMKQGVAQGMEQGIAEGREQGVAQGQARLLTRQLARRFGPLPAEVTSRINEAGTETLDTWGERLLDARTLDEVFAPEKASLS</sequence>
<dbReference type="PRINTS" id="PR01003">
    <property type="entry name" value="FLGFLIH"/>
</dbReference>
<organism evidence="3 4">
    <name type="scientific">Skermanella aerolata</name>
    <dbReference type="NCBI Taxonomy" id="393310"/>
    <lineage>
        <taxon>Bacteria</taxon>
        <taxon>Pseudomonadati</taxon>
        <taxon>Pseudomonadota</taxon>
        <taxon>Alphaproteobacteria</taxon>
        <taxon>Rhodospirillales</taxon>
        <taxon>Azospirillaceae</taxon>
        <taxon>Skermanella</taxon>
    </lineage>
</organism>
<dbReference type="GO" id="GO:0006310">
    <property type="term" value="P:DNA recombination"/>
    <property type="evidence" value="ECO:0007669"/>
    <property type="project" value="TreeGrafter"/>
</dbReference>
<dbReference type="PANTHER" id="PTHR34611">
    <property type="match status" value="1"/>
</dbReference>
<feature type="domain" description="DUF4351" evidence="2">
    <location>
        <begin position="296"/>
        <end position="349"/>
    </location>
</feature>
<dbReference type="InterPro" id="IPR025587">
    <property type="entry name" value="DUF4351"/>
</dbReference>
<dbReference type="InterPro" id="IPR006842">
    <property type="entry name" value="Transposase_31"/>
</dbReference>
<dbReference type="EMBL" id="BJYZ01000027">
    <property type="protein sequence ID" value="GEO41386.1"/>
    <property type="molecule type" value="Genomic_DNA"/>
</dbReference>
<evidence type="ECO:0000259" key="1">
    <source>
        <dbReference type="Pfam" id="PF04754"/>
    </source>
</evidence>